<comment type="cofactor">
    <cofactor evidence="1">
        <name>FAD</name>
        <dbReference type="ChEBI" id="CHEBI:57692"/>
    </cofactor>
</comment>
<organism evidence="9 10">
    <name type="scientific">Actinomadura madurae</name>
    <dbReference type="NCBI Taxonomy" id="1993"/>
    <lineage>
        <taxon>Bacteria</taxon>
        <taxon>Bacillati</taxon>
        <taxon>Actinomycetota</taxon>
        <taxon>Actinomycetes</taxon>
        <taxon>Streptosporangiales</taxon>
        <taxon>Thermomonosporaceae</taxon>
        <taxon>Actinomadura</taxon>
    </lineage>
</organism>
<accession>A0A1I5I3S6</accession>
<evidence type="ECO:0000256" key="2">
    <source>
        <dbReference type="ARBA" id="ARBA00010139"/>
    </source>
</evidence>
<dbReference type="GO" id="GO:0016709">
    <property type="term" value="F:oxidoreductase activity, acting on paired donors, with incorporation or reduction of molecular oxygen, NAD(P)H as one donor, and incorporation of one atom of oxygen"/>
    <property type="evidence" value="ECO:0007669"/>
    <property type="project" value="UniProtKB-ARBA"/>
</dbReference>
<dbReference type="InterPro" id="IPR023753">
    <property type="entry name" value="FAD/NAD-binding_dom"/>
</dbReference>
<evidence type="ECO:0000256" key="7">
    <source>
        <dbReference type="ARBA" id="ARBA00023033"/>
    </source>
</evidence>
<keyword evidence="3" id="KW-0285">Flavoprotein</keyword>
<dbReference type="EMBL" id="FOVH01000007">
    <property type="protein sequence ID" value="SFO54731.1"/>
    <property type="molecule type" value="Genomic_DNA"/>
</dbReference>
<evidence type="ECO:0000313" key="9">
    <source>
        <dbReference type="EMBL" id="SFO54731.1"/>
    </source>
</evidence>
<dbReference type="InParanoid" id="A0A1I5I3S6"/>
<dbReference type="InterPro" id="IPR036188">
    <property type="entry name" value="FAD/NAD-bd_sf"/>
</dbReference>
<dbReference type="STRING" id="1993.SAMN04489713_10781"/>
<feature type="domain" description="FAD/NAD(P)-binding" evidence="8">
    <location>
        <begin position="19"/>
        <end position="241"/>
    </location>
</feature>
<dbReference type="InterPro" id="IPR050775">
    <property type="entry name" value="FAD-binding_Monooxygenases"/>
</dbReference>
<dbReference type="eggNOG" id="COG2072">
    <property type="taxonomic scope" value="Bacteria"/>
</dbReference>
<comment type="similarity">
    <text evidence="2">Belongs to the FAD-binding monooxygenase family.</text>
</comment>
<protein>
    <submittedName>
        <fullName evidence="9">Phenylacetone monooxygenase</fullName>
    </submittedName>
</protein>
<evidence type="ECO:0000256" key="3">
    <source>
        <dbReference type="ARBA" id="ARBA00022630"/>
    </source>
</evidence>
<evidence type="ECO:0000256" key="1">
    <source>
        <dbReference type="ARBA" id="ARBA00001974"/>
    </source>
</evidence>
<sequence>MTSHTASRARPGPPPAELDVLVVGAGFAGLYALHRLRELGHRVHAVEAAGGVGGVWYWNRYPGARCDIESVDYCYSFSPELIREWDWTERYPSQPEILRYIDHVADRFGLREAITFDTRVTALSFDEDADAWTAETEHGDRVTARHVIMATGQLSVAKPPEIAGIADFAGECHHTGDWPHGGIDLDGRRVGVIGTGSSGVQVIPRIAERAGHLTVFQRTPHFVVPAMNRPLDREYAAELKTRFEEYREQARNHPGGTHRVLRPDLAVEADPGELRERFEEYWRRGGPDIQAAYRDLATDLAANDRAAEFVRAKIRELVRDPEVAERLTPRGYPFGSKRLVLEIGYYDAFNRDDVRLVDTRTAPIERIEAEGVRTGGERPELHRLDVLVFATGFDALTGAVLRIDITGRGGTPLRDKWAAGPRTYLGLSTHGFPNLFFMAGPGSPSVISNVLVSIEQHVEWVTDHLEYLRKNGLTRSEAVLEKEDAWVDHVNEVANATLYPLGNSWYLGANVPGKPRVFMPYVGGVGRYRQICADVAARQYDGFDTR</sequence>
<reference evidence="9 10" key="1">
    <citation type="submission" date="2016-10" db="EMBL/GenBank/DDBJ databases">
        <authorList>
            <person name="de Groot N.N."/>
        </authorList>
    </citation>
    <scope>NUCLEOTIDE SEQUENCE [LARGE SCALE GENOMIC DNA]</scope>
    <source>
        <strain evidence="9 10">DSM 43067</strain>
    </source>
</reference>
<dbReference type="RefSeq" id="WP_075021907.1">
    <property type="nucleotide sequence ID" value="NZ_FOVH01000007.1"/>
</dbReference>
<evidence type="ECO:0000256" key="6">
    <source>
        <dbReference type="ARBA" id="ARBA00023002"/>
    </source>
</evidence>
<keyword evidence="6" id="KW-0560">Oxidoreductase</keyword>
<dbReference type="PANTHER" id="PTHR43098:SF3">
    <property type="entry name" value="L-ORNITHINE N(5)-MONOOXYGENASE-RELATED"/>
    <property type="match status" value="1"/>
</dbReference>
<dbReference type="SUPFAM" id="SSF51905">
    <property type="entry name" value="FAD/NAD(P)-binding domain"/>
    <property type="match status" value="2"/>
</dbReference>
<keyword evidence="7 9" id="KW-0503">Monooxygenase</keyword>
<evidence type="ECO:0000259" key="8">
    <source>
        <dbReference type="Pfam" id="PF07992"/>
    </source>
</evidence>
<proteinExistence type="inferred from homology"/>
<dbReference type="Gene3D" id="3.50.50.60">
    <property type="entry name" value="FAD/NAD(P)-binding domain"/>
    <property type="match status" value="2"/>
</dbReference>
<gene>
    <name evidence="9" type="ORF">SAMN04489713_10781</name>
</gene>
<dbReference type="Proteomes" id="UP000183413">
    <property type="component" value="Unassembled WGS sequence"/>
</dbReference>
<evidence type="ECO:0000313" key="10">
    <source>
        <dbReference type="Proteomes" id="UP000183413"/>
    </source>
</evidence>
<evidence type="ECO:0000256" key="5">
    <source>
        <dbReference type="ARBA" id="ARBA00022857"/>
    </source>
</evidence>
<name>A0A1I5I3S6_9ACTN</name>
<dbReference type="Pfam" id="PF07992">
    <property type="entry name" value="Pyr_redox_2"/>
    <property type="match status" value="1"/>
</dbReference>
<evidence type="ECO:0000256" key="4">
    <source>
        <dbReference type="ARBA" id="ARBA00022827"/>
    </source>
</evidence>
<dbReference type="PRINTS" id="PR00411">
    <property type="entry name" value="PNDRDTASEI"/>
</dbReference>
<keyword evidence="4" id="KW-0274">FAD</keyword>
<dbReference type="AlphaFoldDB" id="A0A1I5I3S6"/>
<keyword evidence="5" id="KW-0521">NADP</keyword>
<keyword evidence="10" id="KW-1185">Reference proteome</keyword>
<dbReference type="PANTHER" id="PTHR43098">
    <property type="entry name" value="L-ORNITHINE N(5)-MONOOXYGENASE-RELATED"/>
    <property type="match status" value="1"/>
</dbReference>